<dbReference type="AlphaFoldDB" id="A0A4Q4SIZ7"/>
<sequence>MRQSIAILSILASAACAQDVVSFFFPGGYDGVDPVATINAVNPSTTEFHIACPTDTDDSDECGWGPGLDVTILSQTRFQAQMSTDVVSMSLGCDYNEKAVEMTCTVNQVGGNDDTGGEPITATLSSDDVKFLSATVVAGNSLLTDAGSAIPSMTEFAQGGSTIATTTRSASAGLMTPSGSVMPTSTMASASASASEATSAASGSSSASVSAPESTGAATKYGIEGSVLLALAGAAALNVW</sequence>
<dbReference type="PROSITE" id="PS51257">
    <property type="entry name" value="PROKAR_LIPOPROTEIN"/>
    <property type="match status" value="1"/>
</dbReference>
<proteinExistence type="predicted"/>
<dbReference type="PANTHER" id="PTHR40640">
    <property type="entry name" value="ANCHORED GLYCOPROTEIN, PUTATIVE (AFU_ORTHOLOGUE AFUA_8G04860)-RELATED"/>
    <property type="match status" value="1"/>
</dbReference>
<comment type="caution">
    <text evidence="2">The sequence shown here is derived from an EMBL/GenBank/DDBJ whole genome shotgun (WGS) entry which is preliminary data.</text>
</comment>
<gene>
    <name evidence="2" type="ORF">AA0113_g3033</name>
</gene>
<dbReference type="EMBL" id="PEJP01000010">
    <property type="protein sequence ID" value="RYO70481.1"/>
    <property type="molecule type" value="Genomic_DNA"/>
</dbReference>
<feature type="chain" id="PRO_5020329705" description="GPI anchored protein" evidence="1">
    <location>
        <begin position="18"/>
        <end position="240"/>
    </location>
</feature>
<dbReference type="Proteomes" id="UP000293823">
    <property type="component" value="Unassembled WGS sequence"/>
</dbReference>
<protein>
    <recommendedName>
        <fullName evidence="4">GPI anchored protein</fullName>
    </recommendedName>
</protein>
<dbReference type="OrthoDB" id="4991875at2759"/>
<dbReference type="PANTHER" id="PTHR40640:SF1">
    <property type="entry name" value="ANCHORED GLYCOPROTEIN, PUTATIVE (AFU_ORTHOLOGUE AFUA_8G04860)-RELATED"/>
    <property type="match status" value="1"/>
</dbReference>
<evidence type="ECO:0000256" key="1">
    <source>
        <dbReference type="SAM" id="SignalP"/>
    </source>
</evidence>
<keyword evidence="1" id="KW-0732">Signal</keyword>
<keyword evidence="3" id="KW-1185">Reference proteome</keyword>
<name>A0A4Q4SIZ7_9PLEO</name>
<organism evidence="2 3">
    <name type="scientific">Alternaria arborescens</name>
    <dbReference type="NCBI Taxonomy" id="156630"/>
    <lineage>
        <taxon>Eukaryota</taxon>
        <taxon>Fungi</taxon>
        <taxon>Dikarya</taxon>
        <taxon>Ascomycota</taxon>
        <taxon>Pezizomycotina</taxon>
        <taxon>Dothideomycetes</taxon>
        <taxon>Pleosporomycetidae</taxon>
        <taxon>Pleosporales</taxon>
        <taxon>Pleosporineae</taxon>
        <taxon>Pleosporaceae</taxon>
        <taxon>Alternaria</taxon>
        <taxon>Alternaria sect. Alternaria</taxon>
    </lineage>
</organism>
<accession>A0A4Q4SIZ7</accession>
<evidence type="ECO:0008006" key="4">
    <source>
        <dbReference type="Google" id="ProtNLM"/>
    </source>
</evidence>
<feature type="signal peptide" evidence="1">
    <location>
        <begin position="1"/>
        <end position="17"/>
    </location>
</feature>
<reference evidence="3" key="1">
    <citation type="journal article" date="2019" name="bioRxiv">
        <title>Genomics, evolutionary history and diagnostics of the Alternaria alternata species group including apple and Asian pear pathotypes.</title>
        <authorList>
            <person name="Armitage A.D."/>
            <person name="Cockerton H.M."/>
            <person name="Sreenivasaprasad S."/>
            <person name="Woodhall J.W."/>
            <person name="Lane C.R."/>
            <person name="Harrison R.J."/>
            <person name="Clarkson J.P."/>
        </authorList>
    </citation>
    <scope>NUCLEOTIDE SEQUENCE [LARGE SCALE GENOMIC DNA]</scope>
    <source>
        <strain evidence="3">RGR 97.0016</strain>
    </source>
</reference>
<evidence type="ECO:0000313" key="2">
    <source>
        <dbReference type="EMBL" id="RYO70481.1"/>
    </source>
</evidence>
<evidence type="ECO:0000313" key="3">
    <source>
        <dbReference type="Proteomes" id="UP000293823"/>
    </source>
</evidence>